<dbReference type="SUPFAM" id="SSF52172">
    <property type="entry name" value="CheY-like"/>
    <property type="match status" value="1"/>
</dbReference>
<dbReference type="CDD" id="cd17535">
    <property type="entry name" value="REC_NarL-like"/>
    <property type="match status" value="1"/>
</dbReference>
<proteinExistence type="predicted"/>
<dbReference type="PANTHER" id="PTHR43214">
    <property type="entry name" value="TWO-COMPONENT RESPONSE REGULATOR"/>
    <property type="match status" value="1"/>
</dbReference>
<feature type="domain" description="Response regulatory" evidence="5">
    <location>
        <begin position="27"/>
        <end position="143"/>
    </location>
</feature>
<dbReference type="PRINTS" id="PR00038">
    <property type="entry name" value="HTHLUXR"/>
</dbReference>
<dbReference type="EMBL" id="CP136508">
    <property type="protein sequence ID" value="WUR11383.1"/>
    <property type="molecule type" value="Genomic_DNA"/>
</dbReference>
<dbReference type="PROSITE" id="PS50043">
    <property type="entry name" value="HTH_LUXR_2"/>
    <property type="match status" value="1"/>
</dbReference>
<reference evidence="6 7" key="1">
    <citation type="journal article" date="2019" name="Int. J. Syst. Evol. Microbiol.">
        <title>The Draft Whole-Genome Sequence of the Antibiotic Producer Empedobacter haloabium ATCC 31962 Provides Indications for Its Taxonomic Reclassification.</title>
        <authorList>
            <person name="Miess H."/>
            <person name="Arlt P."/>
            <person name="Apel A.K."/>
            <person name="Weber T."/>
            <person name="Nieselt K."/>
            <person name="Hanssen F."/>
            <person name="Czemmel S."/>
            <person name="Nahnsen S."/>
            <person name="Gross H."/>
        </authorList>
    </citation>
    <scope>NUCLEOTIDE SEQUENCE [LARGE SCALE GENOMIC DNA]</scope>
    <source>
        <strain evidence="6 7">ATCC 31962</strain>
    </source>
</reference>
<evidence type="ECO:0000259" key="5">
    <source>
        <dbReference type="PROSITE" id="PS50110"/>
    </source>
</evidence>
<sequence length="228" mass="24731">MPPLRTLCRLRGPDMNELVNMEPARVRVMVVDDHPLMREGIAAVLGIGGRHELVAEAADGREAVEQFVRHQPDVTLMDLQMPVMGGLDAIAAIRALAPQARIIVLTTYKGDVQVLRALKSGAMGYLLKSVLRTELGDAIDKVYAGQRHIPPEIAVELAAHIDADTLSARESEVLRFVAHGNSNKRVALALGIAEETVKAHMSTVLAKLGARDRTHAVTIAIRRGILEP</sequence>
<evidence type="ECO:0000256" key="2">
    <source>
        <dbReference type="ARBA" id="ARBA00023125"/>
    </source>
</evidence>
<evidence type="ECO:0000256" key="1">
    <source>
        <dbReference type="ARBA" id="ARBA00022553"/>
    </source>
</evidence>
<dbReference type="InterPro" id="IPR058245">
    <property type="entry name" value="NreC/VraR/RcsB-like_REC"/>
</dbReference>
<dbReference type="InterPro" id="IPR016032">
    <property type="entry name" value="Sig_transdc_resp-reg_C-effctor"/>
</dbReference>
<dbReference type="InterPro" id="IPR001789">
    <property type="entry name" value="Sig_transdc_resp-reg_receiver"/>
</dbReference>
<feature type="modified residue" description="4-aspartylphosphate" evidence="3">
    <location>
        <position position="78"/>
    </location>
</feature>
<dbReference type="Gene3D" id="3.40.50.2300">
    <property type="match status" value="1"/>
</dbReference>
<keyword evidence="1 3" id="KW-0597">Phosphoprotein</keyword>
<name>A0ABZ1UGW9_9BURK</name>
<dbReference type="Pfam" id="PF00072">
    <property type="entry name" value="Response_reg"/>
    <property type="match status" value="1"/>
</dbReference>
<keyword evidence="2" id="KW-0238">DNA-binding</keyword>
<dbReference type="CDD" id="cd06170">
    <property type="entry name" value="LuxR_C_like"/>
    <property type="match status" value="1"/>
</dbReference>
<protein>
    <submittedName>
        <fullName evidence="6">Response regulator transcription factor</fullName>
    </submittedName>
</protein>
<dbReference type="InterPro" id="IPR000792">
    <property type="entry name" value="Tscrpt_reg_LuxR_C"/>
</dbReference>
<dbReference type="PROSITE" id="PS50110">
    <property type="entry name" value="RESPONSE_REGULATORY"/>
    <property type="match status" value="1"/>
</dbReference>
<accession>A0ABZ1UGW9</accession>
<dbReference type="Proteomes" id="UP000321323">
    <property type="component" value="Chromosome"/>
</dbReference>
<evidence type="ECO:0000313" key="6">
    <source>
        <dbReference type="EMBL" id="WUR11383.1"/>
    </source>
</evidence>
<dbReference type="SUPFAM" id="SSF46894">
    <property type="entry name" value="C-terminal effector domain of the bipartite response regulators"/>
    <property type="match status" value="1"/>
</dbReference>
<feature type="domain" description="HTH luxR-type" evidence="4">
    <location>
        <begin position="159"/>
        <end position="224"/>
    </location>
</feature>
<dbReference type="PANTHER" id="PTHR43214:SF43">
    <property type="entry name" value="TWO-COMPONENT RESPONSE REGULATOR"/>
    <property type="match status" value="1"/>
</dbReference>
<dbReference type="Pfam" id="PF00196">
    <property type="entry name" value="GerE"/>
    <property type="match status" value="1"/>
</dbReference>
<keyword evidence="7" id="KW-1185">Reference proteome</keyword>
<dbReference type="SMART" id="SM00448">
    <property type="entry name" value="REC"/>
    <property type="match status" value="1"/>
</dbReference>
<dbReference type="InterPro" id="IPR039420">
    <property type="entry name" value="WalR-like"/>
</dbReference>
<gene>
    <name evidence="6" type="ORF">E7V67_016870</name>
</gene>
<evidence type="ECO:0000256" key="3">
    <source>
        <dbReference type="PROSITE-ProRule" id="PRU00169"/>
    </source>
</evidence>
<dbReference type="SMART" id="SM00421">
    <property type="entry name" value="HTH_LUXR"/>
    <property type="match status" value="1"/>
</dbReference>
<dbReference type="InterPro" id="IPR011006">
    <property type="entry name" value="CheY-like_superfamily"/>
</dbReference>
<evidence type="ECO:0000259" key="4">
    <source>
        <dbReference type="PROSITE" id="PS50043"/>
    </source>
</evidence>
<evidence type="ECO:0000313" key="7">
    <source>
        <dbReference type="Proteomes" id="UP000321323"/>
    </source>
</evidence>
<organism evidence="6 7">
    <name type="scientific">[Empedobacter] haloabium</name>
    <dbReference type="NCBI Taxonomy" id="592317"/>
    <lineage>
        <taxon>Bacteria</taxon>
        <taxon>Pseudomonadati</taxon>
        <taxon>Pseudomonadota</taxon>
        <taxon>Betaproteobacteria</taxon>
        <taxon>Burkholderiales</taxon>
        <taxon>Oxalobacteraceae</taxon>
        <taxon>Telluria group</taxon>
        <taxon>Telluria group incertae sedis</taxon>
    </lineage>
</organism>